<feature type="binding site" evidence="6">
    <location>
        <position position="82"/>
    </location>
    <ligand>
        <name>Mg(2+)</name>
        <dbReference type="ChEBI" id="CHEBI:18420"/>
        <label>1</label>
    </ligand>
</feature>
<dbReference type="SUPFAM" id="SSF56219">
    <property type="entry name" value="DNase I-like"/>
    <property type="match status" value="1"/>
</dbReference>
<feature type="domain" description="Endonuclease/exonuclease/phosphatase" evidence="9">
    <location>
        <begin position="2"/>
        <end position="185"/>
    </location>
</feature>
<dbReference type="PANTHER" id="PTHR22748:SF6">
    <property type="entry name" value="DNA-(APURINIC OR APYRIMIDINIC SITE) ENDONUCLEASE"/>
    <property type="match status" value="1"/>
</dbReference>
<dbReference type="CDD" id="cd09087">
    <property type="entry name" value="Ape1-like_AP-endo"/>
    <property type="match status" value="1"/>
</dbReference>
<evidence type="ECO:0000256" key="7">
    <source>
        <dbReference type="PIRSR" id="PIRSR604808-3"/>
    </source>
</evidence>
<dbReference type="PROSITE" id="PS51435">
    <property type="entry name" value="AP_NUCLEASE_F1_4"/>
    <property type="match status" value="1"/>
</dbReference>
<keyword evidence="8" id="KW-0227">DNA damage</keyword>
<comment type="cofactor">
    <cofactor evidence="6 8">
        <name>Mg(2+)</name>
        <dbReference type="ChEBI" id="CHEBI:18420"/>
    </cofactor>
    <cofactor evidence="6 8">
        <name>Mn(2+)</name>
        <dbReference type="ChEBI" id="CHEBI:29035"/>
    </cofactor>
    <text evidence="6 8">Probably binds two magnesium or manganese ions per subunit.</text>
</comment>
<feature type="site" description="Important for catalytic activity" evidence="7">
    <location>
        <position position="158"/>
    </location>
</feature>
<feature type="binding site" evidence="6">
    <location>
        <position position="84"/>
    </location>
    <ligand>
        <name>Mg(2+)</name>
        <dbReference type="ChEBI" id="CHEBI:18420"/>
        <label>1</label>
    </ligand>
</feature>
<dbReference type="GO" id="GO:0046872">
    <property type="term" value="F:metal ion binding"/>
    <property type="evidence" value="ECO:0007669"/>
    <property type="project" value="UniProtKB-KW"/>
</dbReference>
<dbReference type="GO" id="GO:0003906">
    <property type="term" value="F:DNA-(apurinic or apyrimidinic site) endonuclease activity"/>
    <property type="evidence" value="ECO:0007669"/>
    <property type="project" value="TreeGrafter"/>
</dbReference>
<dbReference type="GO" id="GO:0008081">
    <property type="term" value="F:phosphoric diester hydrolase activity"/>
    <property type="evidence" value="ECO:0007669"/>
    <property type="project" value="TreeGrafter"/>
</dbReference>
<keyword evidence="10" id="KW-0255">Endonuclease</keyword>
<dbReference type="Pfam" id="PF03372">
    <property type="entry name" value="Exo_endo_phos"/>
    <property type="match status" value="1"/>
</dbReference>
<evidence type="ECO:0000313" key="11">
    <source>
        <dbReference type="Proteomes" id="UP000268162"/>
    </source>
</evidence>
<sequence>AGTAIFSKVKPLSVSYGLKPTKLDEEGRAITLEFDDFFLVACYVPNAGDKLVRLDFRQEWDRAMNEYLTKLEETKPIVWTGDLNVAHQRWDLSRPDTNERSAGFTIEERNGFSAILNADPPRIDTFRHLYPEEKSAKSFTFFSYRFQCREKRLGWRLDYFVVSQQLLPQVVDVTVRSECYGASDHVPVVMWLKRPVTAPLESPDDSTSPQDSE</sequence>
<evidence type="ECO:0000256" key="1">
    <source>
        <dbReference type="ARBA" id="ARBA00007092"/>
    </source>
</evidence>
<feature type="site" description="Transition state stabilizer" evidence="7">
    <location>
        <position position="84"/>
    </location>
</feature>
<keyword evidence="10" id="KW-0540">Nuclease</keyword>
<dbReference type="PANTHER" id="PTHR22748">
    <property type="entry name" value="AP ENDONUCLEASE"/>
    <property type="match status" value="1"/>
</dbReference>
<evidence type="ECO:0000256" key="6">
    <source>
        <dbReference type="PIRSR" id="PIRSR604808-2"/>
    </source>
</evidence>
<reference evidence="11" key="1">
    <citation type="journal article" date="2018" name="Nat. Microbiol.">
        <title>Leveraging single-cell genomics to expand the fungal tree of life.</title>
        <authorList>
            <person name="Ahrendt S.R."/>
            <person name="Quandt C.A."/>
            <person name="Ciobanu D."/>
            <person name="Clum A."/>
            <person name="Salamov A."/>
            <person name="Andreopoulos B."/>
            <person name="Cheng J.F."/>
            <person name="Woyke T."/>
            <person name="Pelin A."/>
            <person name="Henrissat B."/>
            <person name="Reynolds N.K."/>
            <person name="Benny G.L."/>
            <person name="Smith M.E."/>
            <person name="James T.Y."/>
            <person name="Grigoriev I.V."/>
        </authorList>
    </citation>
    <scope>NUCLEOTIDE SEQUENCE [LARGE SCALE GENOMIC DNA]</scope>
    <source>
        <strain evidence="11">RSA 468</strain>
    </source>
</reference>
<evidence type="ECO:0000256" key="3">
    <source>
        <dbReference type="ARBA" id="ARBA00022801"/>
    </source>
</evidence>
<evidence type="ECO:0000256" key="8">
    <source>
        <dbReference type="RuleBase" id="RU362131"/>
    </source>
</evidence>
<accession>A0A4V1J3Y8</accession>
<proteinExistence type="inferred from homology"/>
<dbReference type="GO" id="GO:0006284">
    <property type="term" value="P:base-excision repair"/>
    <property type="evidence" value="ECO:0007669"/>
    <property type="project" value="TreeGrafter"/>
</dbReference>
<keyword evidence="11" id="KW-1185">Reference proteome</keyword>
<keyword evidence="2 6" id="KW-0479">Metal-binding</keyword>
<name>A0A4V1J3Y8_9FUNG</name>
<evidence type="ECO:0000256" key="5">
    <source>
        <dbReference type="PIRSR" id="PIRSR604808-1"/>
    </source>
</evidence>
<comment type="similarity">
    <text evidence="1 8">Belongs to the DNA repair enzymes AP/ExoA family.</text>
</comment>
<keyword evidence="6" id="KW-0464">Manganese</keyword>
<dbReference type="InterPro" id="IPR005135">
    <property type="entry name" value="Endo/exonuclease/phosphatase"/>
</dbReference>
<evidence type="ECO:0000256" key="2">
    <source>
        <dbReference type="ARBA" id="ARBA00022723"/>
    </source>
</evidence>
<dbReference type="NCBIfam" id="TIGR00633">
    <property type="entry name" value="xth"/>
    <property type="match status" value="1"/>
</dbReference>
<evidence type="ECO:0000313" key="10">
    <source>
        <dbReference type="EMBL" id="RKP33709.1"/>
    </source>
</evidence>
<feature type="active site" description="Proton acceptor" evidence="5">
    <location>
        <position position="185"/>
    </location>
</feature>
<dbReference type="Proteomes" id="UP000268162">
    <property type="component" value="Unassembled WGS sequence"/>
</dbReference>
<keyword evidence="10" id="KW-0269">Exonuclease</keyword>
<feature type="active site" description="Proton donor/acceptor" evidence="5">
    <location>
        <position position="82"/>
    </location>
</feature>
<gene>
    <name evidence="10" type="ORF">BJ085DRAFT_24568</name>
</gene>
<feature type="non-terminal residue" evidence="10">
    <location>
        <position position="1"/>
    </location>
</feature>
<evidence type="ECO:0000256" key="4">
    <source>
        <dbReference type="ARBA" id="ARBA00022842"/>
    </source>
</evidence>
<keyword evidence="8" id="KW-0234">DNA repair</keyword>
<dbReference type="EMBL" id="ML003614">
    <property type="protein sequence ID" value="RKP33709.1"/>
    <property type="molecule type" value="Genomic_DNA"/>
</dbReference>
<dbReference type="Gene3D" id="3.60.10.10">
    <property type="entry name" value="Endonuclease/exonuclease/phosphatase"/>
    <property type="match status" value="1"/>
</dbReference>
<protein>
    <submittedName>
        <fullName evidence="10">Endonuclease/exonuclease/phosphatase</fullName>
    </submittedName>
</protein>
<dbReference type="InterPro" id="IPR004808">
    <property type="entry name" value="AP_endonuc_1"/>
</dbReference>
<dbReference type="GO" id="GO:0005634">
    <property type="term" value="C:nucleus"/>
    <property type="evidence" value="ECO:0007669"/>
    <property type="project" value="TreeGrafter"/>
</dbReference>
<feature type="active site" evidence="5">
    <location>
        <position position="43"/>
    </location>
</feature>
<evidence type="ECO:0000259" key="9">
    <source>
        <dbReference type="Pfam" id="PF03372"/>
    </source>
</evidence>
<dbReference type="STRING" id="215637.A0A4V1J3Y8"/>
<feature type="site" description="Interaction with DNA substrate" evidence="7">
    <location>
        <position position="185"/>
    </location>
</feature>
<feature type="binding site" evidence="6">
    <location>
        <position position="185"/>
    </location>
    <ligand>
        <name>Mg(2+)</name>
        <dbReference type="ChEBI" id="CHEBI:18420"/>
        <label>1</label>
    </ligand>
</feature>
<organism evidence="10 11">
    <name type="scientific">Dimargaris cristalligena</name>
    <dbReference type="NCBI Taxonomy" id="215637"/>
    <lineage>
        <taxon>Eukaryota</taxon>
        <taxon>Fungi</taxon>
        <taxon>Fungi incertae sedis</taxon>
        <taxon>Zoopagomycota</taxon>
        <taxon>Kickxellomycotina</taxon>
        <taxon>Dimargaritomycetes</taxon>
        <taxon>Dimargaritales</taxon>
        <taxon>Dimargaritaceae</taxon>
        <taxon>Dimargaris</taxon>
    </lineage>
</organism>
<dbReference type="GO" id="GO:0008311">
    <property type="term" value="F:double-stranded DNA 3'-5' DNA exonuclease activity"/>
    <property type="evidence" value="ECO:0007669"/>
    <property type="project" value="TreeGrafter"/>
</dbReference>
<dbReference type="InterPro" id="IPR036691">
    <property type="entry name" value="Endo/exonu/phosph_ase_sf"/>
</dbReference>
<feature type="binding site" evidence="6">
    <location>
        <position position="184"/>
    </location>
    <ligand>
        <name>Mg(2+)</name>
        <dbReference type="ChEBI" id="CHEBI:18420"/>
        <label>1</label>
    </ligand>
</feature>
<dbReference type="AlphaFoldDB" id="A0A4V1J3Y8"/>
<keyword evidence="3" id="KW-0378">Hydrolase</keyword>
<keyword evidence="4 6" id="KW-0460">Magnesium</keyword>